<gene>
    <name evidence="8 9" type="primary">hisE</name>
    <name evidence="9" type="ORF">DFR87_08765</name>
</gene>
<protein>
    <recommendedName>
        <fullName evidence="8">Phosphoribosyl-ATP pyrophosphatase</fullName>
        <shortName evidence="8">PRA-PH</shortName>
        <ecNumber evidence="8">3.6.1.31</ecNumber>
    </recommendedName>
</protein>
<name>A0A2U9IV91_9CREN</name>
<sequence>MNNTIEDLFDIIRSRLRERPKESYTVSLADKGKPYVARKVGEEAIEVIIASTSEGKERVISETADLVYHLLVLLALEGITLDDIYQELRRRMK</sequence>
<evidence type="ECO:0000256" key="6">
    <source>
        <dbReference type="ARBA" id="ARBA00022840"/>
    </source>
</evidence>
<keyword evidence="5 8" id="KW-0378">Hydrolase</keyword>
<keyword evidence="8" id="KW-0963">Cytoplasm</keyword>
<dbReference type="GO" id="GO:0004636">
    <property type="term" value="F:phosphoribosyl-ATP diphosphatase activity"/>
    <property type="evidence" value="ECO:0007669"/>
    <property type="project" value="UniProtKB-UniRule"/>
</dbReference>
<dbReference type="KEGG" id="mhk:DFR87_08765"/>
<evidence type="ECO:0000256" key="5">
    <source>
        <dbReference type="ARBA" id="ARBA00022801"/>
    </source>
</evidence>
<dbReference type="InterPro" id="IPR021130">
    <property type="entry name" value="PRib-ATP_PPHydrolase-like"/>
</dbReference>
<organism evidence="9 10">
    <name type="scientific">Metallosphaera hakonensis JCM 8857 = DSM 7519</name>
    <dbReference type="NCBI Taxonomy" id="1293036"/>
    <lineage>
        <taxon>Archaea</taxon>
        <taxon>Thermoproteota</taxon>
        <taxon>Thermoprotei</taxon>
        <taxon>Sulfolobales</taxon>
        <taxon>Sulfolobaceae</taxon>
        <taxon>Metallosphaera</taxon>
    </lineage>
</organism>
<comment type="similarity">
    <text evidence="8">Belongs to the PRA-PH family.</text>
</comment>
<comment type="subcellular location">
    <subcellularLocation>
        <location evidence="8">Cytoplasm</location>
    </subcellularLocation>
</comment>
<keyword evidence="3 8" id="KW-0028">Amino-acid biosynthesis</keyword>
<keyword evidence="10" id="KW-1185">Reference proteome</keyword>
<dbReference type="InterPro" id="IPR008179">
    <property type="entry name" value="HisE"/>
</dbReference>
<dbReference type="HAMAP" id="MF_01020">
    <property type="entry name" value="HisE"/>
    <property type="match status" value="1"/>
</dbReference>
<accession>A0A2U9IV91</accession>
<dbReference type="SUPFAM" id="SSF101386">
    <property type="entry name" value="all-alpha NTP pyrophosphatases"/>
    <property type="match status" value="1"/>
</dbReference>
<evidence type="ECO:0000256" key="7">
    <source>
        <dbReference type="ARBA" id="ARBA00023102"/>
    </source>
</evidence>
<dbReference type="Pfam" id="PF01503">
    <property type="entry name" value="PRA-PH"/>
    <property type="match status" value="1"/>
</dbReference>
<reference evidence="10" key="2">
    <citation type="submission" date="2020-03" db="EMBL/GenBank/DDBJ databases">
        <title>Complete Genome Sequences of Extremely Thermoacidophilic, Metal-Mobilizing Type-Strain Members of the Archaeal Family Sulfolobaceae: Acidianus brierleyi DSM-1651T, Acidianus sulfidivorans DSM-18786T, Metallosphaera hakonensis DSM-7519T, and Metallosphaera prunae DSM-10039T.</title>
        <authorList>
            <person name="Counts J.A."/>
            <person name="Kelly R.M."/>
        </authorList>
    </citation>
    <scope>NUCLEOTIDE SEQUENCE [LARGE SCALE GENOMIC DNA]</scope>
    <source>
        <strain evidence="10">HO1-1</strain>
    </source>
</reference>
<evidence type="ECO:0000256" key="1">
    <source>
        <dbReference type="ARBA" id="ARBA00001460"/>
    </source>
</evidence>
<dbReference type="STRING" id="1293036.GCA_001315825_00831"/>
<proteinExistence type="inferred from homology"/>
<dbReference type="UniPathway" id="UPA00031">
    <property type="reaction ID" value="UER00007"/>
</dbReference>
<dbReference type="RefSeq" id="WP_054836328.1">
    <property type="nucleotide sequence ID" value="NZ_BBBA01000003.1"/>
</dbReference>
<keyword evidence="6 8" id="KW-0067">ATP-binding</keyword>
<keyword evidence="4 8" id="KW-0547">Nucleotide-binding</keyword>
<evidence type="ECO:0000256" key="3">
    <source>
        <dbReference type="ARBA" id="ARBA00022605"/>
    </source>
</evidence>
<dbReference type="PANTHER" id="PTHR42945:SF1">
    <property type="entry name" value="HISTIDINE BIOSYNTHESIS BIFUNCTIONAL PROTEIN HIS7"/>
    <property type="match status" value="1"/>
</dbReference>
<dbReference type="PANTHER" id="PTHR42945">
    <property type="entry name" value="HISTIDINE BIOSYNTHESIS BIFUNCTIONAL PROTEIN"/>
    <property type="match status" value="1"/>
</dbReference>
<dbReference type="Gene3D" id="1.10.287.1080">
    <property type="entry name" value="MazG-like"/>
    <property type="match status" value="1"/>
</dbReference>
<dbReference type="GO" id="GO:0005737">
    <property type="term" value="C:cytoplasm"/>
    <property type="evidence" value="ECO:0007669"/>
    <property type="project" value="UniProtKB-SubCell"/>
</dbReference>
<dbReference type="Proteomes" id="UP000247586">
    <property type="component" value="Chromosome"/>
</dbReference>
<dbReference type="EC" id="3.6.1.31" evidence="8"/>
<reference evidence="9 10" key="1">
    <citation type="submission" date="2018-05" db="EMBL/GenBank/DDBJ databases">
        <title>Complete Genome Sequences of Extremely Thermoacidophilic, Metal-Mobilizing Type-Strain Members of the Archaeal Family Sulfolobaceae: Acidianus brierleyi DSM-1651T, Acidianus sulfidivorans DSM-18786T, Metallosphaera hakonensis DSM-7519T, and Metallosphaera prunae DSM-10039T.</title>
        <authorList>
            <person name="Counts J.A."/>
            <person name="Kelly R.M."/>
        </authorList>
    </citation>
    <scope>NUCLEOTIDE SEQUENCE [LARGE SCALE GENOMIC DNA]</scope>
    <source>
        <strain evidence="9 10">HO1-1</strain>
    </source>
</reference>
<dbReference type="GeneID" id="36835429"/>
<evidence type="ECO:0000256" key="8">
    <source>
        <dbReference type="HAMAP-Rule" id="MF_01020"/>
    </source>
</evidence>
<evidence type="ECO:0000313" key="9">
    <source>
        <dbReference type="EMBL" id="AWR99767.1"/>
    </source>
</evidence>
<dbReference type="EMBL" id="CP029287">
    <property type="protein sequence ID" value="AWR99767.1"/>
    <property type="molecule type" value="Genomic_DNA"/>
</dbReference>
<dbReference type="GO" id="GO:0000105">
    <property type="term" value="P:L-histidine biosynthetic process"/>
    <property type="evidence" value="ECO:0007669"/>
    <property type="project" value="UniProtKB-UniRule"/>
</dbReference>
<reference evidence="10" key="3">
    <citation type="submission" date="2020-03" db="EMBL/GenBank/DDBJ databases">
        <title>Sequencing and Assembly of Multiple Reported Metal-Biooxidizing Members of the Extremely Thermoacidophilic Archaeal Family Sulfolobaceae.</title>
        <authorList>
            <person name="Counts J.A."/>
            <person name="Kelly R.M."/>
        </authorList>
    </citation>
    <scope>NUCLEOTIDE SEQUENCE [LARGE SCALE GENOMIC DNA]</scope>
    <source>
        <strain evidence="10">HO1-1</strain>
    </source>
</reference>
<dbReference type="NCBIfam" id="TIGR03188">
    <property type="entry name" value="histidine_hisI"/>
    <property type="match status" value="1"/>
</dbReference>
<comment type="catalytic activity">
    <reaction evidence="1 8">
        <text>1-(5-phospho-beta-D-ribosyl)-ATP + H2O = 1-(5-phospho-beta-D-ribosyl)-5'-AMP + diphosphate + H(+)</text>
        <dbReference type="Rhea" id="RHEA:22828"/>
        <dbReference type="ChEBI" id="CHEBI:15377"/>
        <dbReference type="ChEBI" id="CHEBI:15378"/>
        <dbReference type="ChEBI" id="CHEBI:33019"/>
        <dbReference type="ChEBI" id="CHEBI:59457"/>
        <dbReference type="ChEBI" id="CHEBI:73183"/>
        <dbReference type="EC" id="3.6.1.31"/>
    </reaction>
</comment>
<dbReference type="GO" id="GO:0005524">
    <property type="term" value="F:ATP binding"/>
    <property type="evidence" value="ECO:0007669"/>
    <property type="project" value="UniProtKB-KW"/>
</dbReference>
<evidence type="ECO:0000313" key="10">
    <source>
        <dbReference type="Proteomes" id="UP000247586"/>
    </source>
</evidence>
<dbReference type="CDD" id="cd11534">
    <property type="entry name" value="NTP-PPase_HisIE_like"/>
    <property type="match status" value="1"/>
</dbReference>
<dbReference type="AlphaFoldDB" id="A0A2U9IV91"/>
<evidence type="ECO:0000256" key="2">
    <source>
        <dbReference type="ARBA" id="ARBA00005204"/>
    </source>
</evidence>
<evidence type="ECO:0000256" key="4">
    <source>
        <dbReference type="ARBA" id="ARBA00022741"/>
    </source>
</evidence>
<comment type="pathway">
    <text evidence="2 8">Amino-acid biosynthesis; L-histidine biosynthesis; L-histidine from 5-phospho-alpha-D-ribose 1-diphosphate: step 2/9.</text>
</comment>
<keyword evidence="7 8" id="KW-0368">Histidine biosynthesis</keyword>
<dbReference type="OrthoDB" id="39686at2157"/>